<dbReference type="EMBL" id="KL596650">
    <property type="protein sequence ID" value="KER31102.1"/>
    <property type="molecule type" value="Genomic_DNA"/>
</dbReference>
<dbReference type="CTD" id="20316745"/>
<name>A0A074ZYN8_OPIVI</name>
<evidence type="ECO:0000313" key="1">
    <source>
        <dbReference type="EMBL" id="KER31102.1"/>
    </source>
</evidence>
<accession>A0A074ZYN8</accession>
<sequence>MSQQSAEAQAAYSVVKNFVRCWLGPNPLKMSPRMVTKRLQTNCQARRTDQQPPDQSPTNTTELPIFQHITRENNSHTKAIRGKPVVGCRRIFGSLVSSVLCLFTSPWTQPRTDDVTSIGDETFAIQLPGSVNTPTTRQRTRATHILQDCQQPRIGGLALIQLLF</sequence>
<gene>
    <name evidence="1" type="ORF">T265_02557</name>
</gene>
<dbReference type="STRING" id="6198.A0A074ZYN8"/>
<dbReference type="Proteomes" id="UP000054324">
    <property type="component" value="Unassembled WGS sequence"/>
</dbReference>
<reference evidence="1 2" key="1">
    <citation type="submission" date="2013-11" db="EMBL/GenBank/DDBJ databases">
        <title>Opisthorchis viverrini - life in the bile duct.</title>
        <authorList>
            <person name="Young N.D."/>
            <person name="Nagarajan N."/>
            <person name="Lin S.J."/>
            <person name="Korhonen P.K."/>
            <person name="Jex A.R."/>
            <person name="Hall R.S."/>
            <person name="Safavi-Hemami H."/>
            <person name="Kaewkong W."/>
            <person name="Bertrand D."/>
            <person name="Gao S."/>
            <person name="Seet Q."/>
            <person name="Wongkham S."/>
            <person name="Teh B.T."/>
            <person name="Wongkham C."/>
            <person name="Intapan P.M."/>
            <person name="Maleewong W."/>
            <person name="Yang X."/>
            <person name="Hu M."/>
            <person name="Wang Z."/>
            <person name="Hofmann A."/>
            <person name="Sternberg P.W."/>
            <person name="Tan P."/>
            <person name="Wang J."/>
            <person name="Gasser R.B."/>
        </authorList>
    </citation>
    <scope>NUCLEOTIDE SEQUENCE [LARGE SCALE GENOMIC DNA]</scope>
</reference>
<dbReference type="GeneID" id="20316745"/>
<keyword evidence="2" id="KW-1185">Reference proteome</keyword>
<dbReference type="AlphaFoldDB" id="A0A074ZYN8"/>
<dbReference type="KEGG" id="ovi:T265_02557"/>
<proteinExistence type="predicted"/>
<protein>
    <submittedName>
        <fullName evidence="1">Uncharacterized protein</fullName>
    </submittedName>
</protein>
<dbReference type="OrthoDB" id="6314747at2759"/>
<organism evidence="1 2">
    <name type="scientific">Opisthorchis viverrini</name>
    <name type="common">Southeast Asian liver fluke</name>
    <dbReference type="NCBI Taxonomy" id="6198"/>
    <lineage>
        <taxon>Eukaryota</taxon>
        <taxon>Metazoa</taxon>
        <taxon>Spiralia</taxon>
        <taxon>Lophotrochozoa</taxon>
        <taxon>Platyhelminthes</taxon>
        <taxon>Trematoda</taxon>
        <taxon>Digenea</taxon>
        <taxon>Opisthorchiida</taxon>
        <taxon>Opisthorchiata</taxon>
        <taxon>Opisthorchiidae</taxon>
        <taxon>Opisthorchis</taxon>
    </lineage>
</organism>
<dbReference type="RefSeq" id="XP_009165100.1">
    <property type="nucleotide sequence ID" value="XM_009166836.1"/>
</dbReference>
<evidence type="ECO:0000313" key="2">
    <source>
        <dbReference type="Proteomes" id="UP000054324"/>
    </source>
</evidence>